<protein>
    <submittedName>
        <fullName evidence="1">Uncharacterized protein</fullName>
    </submittedName>
</protein>
<accession>A0AB34LC78</accession>
<dbReference type="Proteomes" id="UP000027850">
    <property type="component" value="Unassembled WGS sequence"/>
</dbReference>
<proteinExistence type="predicted"/>
<reference evidence="1 2" key="1">
    <citation type="submission" date="2014-04" db="EMBL/GenBank/DDBJ databases">
        <authorList>
            <person name="Sears C."/>
            <person name="Carroll K."/>
            <person name="Sack B.R."/>
            <person name="Qadri F."/>
            <person name="Myers L.L."/>
            <person name="Chung G.-T."/>
            <person name="Escheverria P."/>
            <person name="Fraser C.M."/>
            <person name="Sadzewicz L."/>
            <person name="Shefchek K.A."/>
            <person name="Tallon L."/>
            <person name="Das S.P."/>
            <person name="Daugherty S."/>
            <person name="Mongodin E.F."/>
        </authorList>
    </citation>
    <scope>NUCLEOTIDE SEQUENCE [LARGE SCALE GENOMIC DNA]</scope>
    <source>
        <strain evidence="1 2">3776 D15 i</strain>
    </source>
</reference>
<sequence>FGIYLPLYIFISNLLGVNYQKVLKPIISRNKKKEQF</sequence>
<evidence type="ECO:0000313" key="1">
    <source>
        <dbReference type="EMBL" id="KDS40039.1"/>
    </source>
</evidence>
<comment type="caution">
    <text evidence="1">The sequence shown here is derived from an EMBL/GenBank/DDBJ whole genome shotgun (WGS) entry which is preliminary data.</text>
</comment>
<dbReference type="AlphaFoldDB" id="A0AB34LC78"/>
<feature type="non-terminal residue" evidence="1">
    <location>
        <position position="1"/>
    </location>
</feature>
<evidence type="ECO:0000313" key="2">
    <source>
        <dbReference type="Proteomes" id="UP000027850"/>
    </source>
</evidence>
<gene>
    <name evidence="1" type="ORF">M091_3973</name>
</gene>
<organism evidence="1 2">
    <name type="scientific">Parabacteroides distasonis str. 3776 D15 i</name>
    <dbReference type="NCBI Taxonomy" id="1339342"/>
    <lineage>
        <taxon>Bacteria</taxon>
        <taxon>Pseudomonadati</taxon>
        <taxon>Bacteroidota</taxon>
        <taxon>Bacteroidia</taxon>
        <taxon>Bacteroidales</taxon>
        <taxon>Tannerellaceae</taxon>
        <taxon>Parabacteroides</taxon>
    </lineage>
</organism>
<dbReference type="EMBL" id="JNHK01000047">
    <property type="protein sequence ID" value="KDS40039.1"/>
    <property type="molecule type" value="Genomic_DNA"/>
</dbReference>
<name>A0AB34LC78_PARDI</name>